<dbReference type="GO" id="GO:0008289">
    <property type="term" value="F:lipid binding"/>
    <property type="evidence" value="ECO:0007669"/>
    <property type="project" value="InterPro"/>
</dbReference>
<dbReference type="GO" id="GO:0006869">
    <property type="term" value="P:lipid transport"/>
    <property type="evidence" value="ECO:0007669"/>
    <property type="project" value="InterPro"/>
</dbReference>
<dbReference type="AlphaFoldDB" id="A0AAV8TWW9"/>
<sequence length="150" mass="16490">MNISMKHKNVKEHEYIYESVLHYSTMTSINVIAALMVLLLVAAELATGYTGVQFALNSGHLGPDVFECGRVAVGFRKCYTYLKGYESRPLVSCCNSVKVILEMATSTEGQPLVCKCFKEANYYFDNLKVNAISELAEECHIGSAPSNCGS</sequence>
<name>A0AAV8TWW9_9ROSI</name>
<dbReference type="Proteomes" id="UP001159364">
    <property type="component" value="Linkage Group LG03"/>
</dbReference>
<keyword evidence="3" id="KW-1133">Transmembrane helix</keyword>
<keyword evidence="2" id="KW-1015">Disulfide bond</keyword>
<evidence type="ECO:0000256" key="2">
    <source>
        <dbReference type="ARBA" id="ARBA00023157"/>
    </source>
</evidence>
<keyword evidence="3" id="KW-0472">Membrane</keyword>
<dbReference type="PANTHER" id="PTHR33076">
    <property type="entry name" value="NON-SPECIFIC LIPID-TRANSFER PROTEIN 2-RELATED"/>
    <property type="match status" value="1"/>
</dbReference>
<dbReference type="InterPro" id="IPR036312">
    <property type="entry name" value="Bifun_inhib/LTP/seed_sf"/>
</dbReference>
<feature type="transmembrane region" description="Helical" evidence="3">
    <location>
        <begin position="20"/>
        <end position="43"/>
    </location>
</feature>
<dbReference type="InterPro" id="IPR000528">
    <property type="entry name" value="Plant_nsLTP"/>
</dbReference>
<proteinExistence type="inferred from homology"/>
<gene>
    <name evidence="5" type="ORF">K2173_014966</name>
</gene>
<dbReference type="InterPro" id="IPR016140">
    <property type="entry name" value="Bifunc_inhib/LTP/seed_store"/>
</dbReference>
<evidence type="ECO:0000256" key="3">
    <source>
        <dbReference type="SAM" id="Phobius"/>
    </source>
</evidence>
<keyword evidence="6" id="KW-1185">Reference proteome</keyword>
<dbReference type="SUPFAM" id="SSF47699">
    <property type="entry name" value="Bifunctional inhibitor/lipid-transfer protein/seed storage 2S albumin"/>
    <property type="match status" value="1"/>
</dbReference>
<reference evidence="5 6" key="1">
    <citation type="submission" date="2021-09" db="EMBL/GenBank/DDBJ databases">
        <title>Genomic insights and catalytic innovation underlie evolution of tropane alkaloids biosynthesis.</title>
        <authorList>
            <person name="Wang Y.-J."/>
            <person name="Tian T."/>
            <person name="Huang J.-P."/>
            <person name="Huang S.-X."/>
        </authorList>
    </citation>
    <scope>NUCLEOTIDE SEQUENCE [LARGE SCALE GENOMIC DNA]</scope>
    <source>
        <strain evidence="5">KIB-2018</strain>
        <tissue evidence="5">Leaf</tissue>
    </source>
</reference>
<protein>
    <recommendedName>
        <fullName evidence="4">Bifunctional inhibitor/plant lipid transfer protein/seed storage helical domain-containing protein</fullName>
    </recommendedName>
</protein>
<evidence type="ECO:0000259" key="4">
    <source>
        <dbReference type="Pfam" id="PF14368"/>
    </source>
</evidence>
<comment type="caution">
    <text evidence="5">The sequence shown here is derived from an EMBL/GenBank/DDBJ whole genome shotgun (WGS) entry which is preliminary data.</text>
</comment>
<dbReference type="EMBL" id="JAIWQS010000003">
    <property type="protein sequence ID" value="KAJ8770355.1"/>
    <property type="molecule type" value="Genomic_DNA"/>
</dbReference>
<dbReference type="Gene3D" id="1.10.110.10">
    <property type="entry name" value="Plant lipid-transfer and hydrophobic proteins"/>
    <property type="match status" value="1"/>
</dbReference>
<feature type="domain" description="Bifunctional inhibitor/plant lipid transfer protein/seed storage helical" evidence="4">
    <location>
        <begin position="67"/>
        <end position="148"/>
    </location>
</feature>
<evidence type="ECO:0000313" key="5">
    <source>
        <dbReference type="EMBL" id="KAJ8770355.1"/>
    </source>
</evidence>
<accession>A0AAV8TWW9</accession>
<evidence type="ECO:0000256" key="1">
    <source>
        <dbReference type="ARBA" id="ARBA00009748"/>
    </source>
</evidence>
<organism evidence="5 6">
    <name type="scientific">Erythroxylum novogranatense</name>
    <dbReference type="NCBI Taxonomy" id="1862640"/>
    <lineage>
        <taxon>Eukaryota</taxon>
        <taxon>Viridiplantae</taxon>
        <taxon>Streptophyta</taxon>
        <taxon>Embryophyta</taxon>
        <taxon>Tracheophyta</taxon>
        <taxon>Spermatophyta</taxon>
        <taxon>Magnoliopsida</taxon>
        <taxon>eudicotyledons</taxon>
        <taxon>Gunneridae</taxon>
        <taxon>Pentapetalae</taxon>
        <taxon>rosids</taxon>
        <taxon>fabids</taxon>
        <taxon>Malpighiales</taxon>
        <taxon>Erythroxylaceae</taxon>
        <taxon>Erythroxylum</taxon>
    </lineage>
</organism>
<keyword evidence="3" id="KW-0812">Transmembrane</keyword>
<evidence type="ECO:0000313" key="6">
    <source>
        <dbReference type="Proteomes" id="UP001159364"/>
    </source>
</evidence>
<dbReference type="Pfam" id="PF14368">
    <property type="entry name" value="LTP_2"/>
    <property type="match status" value="1"/>
</dbReference>
<comment type="similarity">
    <text evidence="1">Belongs to the plant LTP family.</text>
</comment>